<organism evidence="1 2">
    <name type="scientific">Trichomonas vaginalis (strain ATCC PRA-98 / G3)</name>
    <dbReference type="NCBI Taxonomy" id="412133"/>
    <lineage>
        <taxon>Eukaryota</taxon>
        <taxon>Metamonada</taxon>
        <taxon>Parabasalia</taxon>
        <taxon>Trichomonadida</taxon>
        <taxon>Trichomonadidae</taxon>
        <taxon>Trichomonas</taxon>
    </lineage>
</organism>
<keyword evidence="2" id="KW-1185">Reference proteome</keyword>
<dbReference type="RefSeq" id="XP_001320022.1">
    <property type="nucleotide sequence ID" value="XM_001319987.1"/>
</dbReference>
<proteinExistence type="predicted"/>
<dbReference type="KEGG" id="tva:4765694"/>
<dbReference type="EMBL" id="DS113392">
    <property type="protein sequence ID" value="EAY07799.1"/>
    <property type="molecule type" value="Genomic_DNA"/>
</dbReference>
<dbReference type="Proteomes" id="UP000001542">
    <property type="component" value="Unassembled WGS sequence"/>
</dbReference>
<dbReference type="InParanoid" id="A2EHV9"/>
<evidence type="ECO:0000313" key="2">
    <source>
        <dbReference type="Proteomes" id="UP000001542"/>
    </source>
</evidence>
<gene>
    <name evidence="1" type="ORF">TVAG_000830</name>
</gene>
<reference evidence="1" key="1">
    <citation type="submission" date="2006-10" db="EMBL/GenBank/DDBJ databases">
        <authorList>
            <person name="Amadeo P."/>
            <person name="Zhao Q."/>
            <person name="Wortman J."/>
            <person name="Fraser-Liggett C."/>
            <person name="Carlton J."/>
        </authorList>
    </citation>
    <scope>NUCLEOTIDE SEQUENCE</scope>
    <source>
        <strain evidence="1">G3</strain>
    </source>
</reference>
<evidence type="ECO:0000313" key="1">
    <source>
        <dbReference type="EMBL" id="EAY07799.1"/>
    </source>
</evidence>
<protein>
    <submittedName>
        <fullName evidence="1">Uncharacterized protein</fullName>
    </submittedName>
</protein>
<accession>A2EHV9</accession>
<name>A2EHV9_TRIV3</name>
<dbReference type="AlphaFoldDB" id="A2EHV9"/>
<dbReference type="VEuPathDB" id="TrichDB:TVAG_000830"/>
<reference evidence="1" key="2">
    <citation type="journal article" date="2007" name="Science">
        <title>Draft genome sequence of the sexually transmitted pathogen Trichomonas vaginalis.</title>
        <authorList>
            <person name="Carlton J.M."/>
            <person name="Hirt R.P."/>
            <person name="Silva J.C."/>
            <person name="Delcher A.L."/>
            <person name="Schatz M."/>
            <person name="Zhao Q."/>
            <person name="Wortman J.R."/>
            <person name="Bidwell S.L."/>
            <person name="Alsmark U.C.M."/>
            <person name="Besteiro S."/>
            <person name="Sicheritz-Ponten T."/>
            <person name="Noel C.J."/>
            <person name="Dacks J.B."/>
            <person name="Foster P.G."/>
            <person name="Simillion C."/>
            <person name="Van de Peer Y."/>
            <person name="Miranda-Saavedra D."/>
            <person name="Barton G.J."/>
            <person name="Westrop G.D."/>
            <person name="Mueller S."/>
            <person name="Dessi D."/>
            <person name="Fiori P.L."/>
            <person name="Ren Q."/>
            <person name="Paulsen I."/>
            <person name="Zhang H."/>
            <person name="Bastida-Corcuera F.D."/>
            <person name="Simoes-Barbosa A."/>
            <person name="Brown M.T."/>
            <person name="Hayes R.D."/>
            <person name="Mukherjee M."/>
            <person name="Okumura C.Y."/>
            <person name="Schneider R."/>
            <person name="Smith A.J."/>
            <person name="Vanacova S."/>
            <person name="Villalvazo M."/>
            <person name="Haas B.J."/>
            <person name="Pertea M."/>
            <person name="Feldblyum T.V."/>
            <person name="Utterback T.R."/>
            <person name="Shu C.L."/>
            <person name="Osoegawa K."/>
            <person name="de Jong P.J."/>
            <person name="Hrdy I."/>
            <person name="Horvathova L."/>
            <person name="Zubacova Z."/>
            <person name="Dolezal P."/>
            <person name="Malik S.B."/>
            <person name="Logsdon J.M. Jr."/>
            <person name="Henze K."/>
            <person name="Gupta A."/>
            <person name="Wang C.C."/>
            <person name="Dunne R.L."/>
            <person name="Upcroft J.A."/>
            <person name="Upcroft P."/>
            <person name="White O."/>
            <person name="Salzberg S.L."/>
            <person name="Tang P."/>
            <person name="Chiu C.-H."/>
            <person name="Lee Y.-S."/>
            <person name="Embley T.M."/>
            <person name="Coombs G.H."/>
            <person name="Mottram J.C."/>
            <person name="Tachezy J."/>
            <person name="Fraser-Liggett C.M."/>
            <person name="Johnson P.J."/>
        </authorList>
    </citation>
    <scope>NUCLEOTIDE SEQUENCE [LARGE SCALE GENOMIC DNA]</scope>
    <source>
        <strain evidence="1">G3</strain>
    </source>
</reference>
<dbReference type="VEuPathDB" id="TrichDB:TVAGG3_0076770"/>
<sequence length="412" mass="48687">MSESDVKFVIDRLSTKIPFDELAYSYILYYEGKMELSRLHTKINKYPQDNGIFPLYFSKKDSEFIDLENKILSKYVKIDQEFIEQLKYVDSETFEINNGVVSIKTEYTIDDLQTIRLHRALYRNLSDDDWTNLIKNETFYSLFHTFKISEIPEGEFNVDSTSWLILSEMPPEEFILIYLFAYAGIHEIEIKKLIKLFTSTSFTILFDSVPCIKLIPDLAHVIENSSLFYMIGTKLCLHPPIIWKNNQTGTYDIKPYRHPEGNFRYIKSPAIKITRRIENKNKTDQIDFEKPFKEFRNHTNGTPFRIYELYEYSLLHFASENIPITPELRNNLLSKCYAVVTEVLDDDKQDIVPRLKFNQHDFDKILEIDQNEEFNKIINKKLPKVADELADLADFDHINDQTKYRFNTPSDL</sequence>